<reference evidence="1" key="1">
    <citation type="journal article" date="2017" name="Elife">
        <title>The kinetoplastid-infecting Bodo saltans virus (BsV), a window into the most abundant giant viruses in the sea.</title>
        <authorList>
            <person name="Deeg C.M."/>
            <person name="Chow C.-E.T."/>
            <person name="Suttle C.A."/>
        </authorList>
    </citation>
    <scope>NUCLEOTIDE SEQUENCE</scope>
    <source>
        <strain evidence="1">NG1</strain>
    </source>
</reference>
<dbReference type="Proteomes" id="UP000240325">
    <property type="component" value="Segment"/>
</dbReference>
<sequence length="202" mass="24247">MYKNPNRNDIFENLIILLLNKVTHNEIFDGVNKLTQIIPNSEIVNELINNPENKKSKICVAYDEYIYHDKYENFDAIKFDNLRNEFDNNAKYVYIEICSWLLNEVESMIRVMTNDKMHKNIVTKKYDEHYETKLGFITKDNFYFSLPETAIEWNELQLLYPFDVIKKQIELKGYTLKLLSDKTNERQPYTLELSILNKRPRE</sequence>
<gene>
    <name evidence="1" type="ORF">BMW23_0511</name>
</gene>
<organism evidence="1">
    <name type="scientific">Bodo saltans virus</name>
    <dbReference type="NCBI Taxonomy" id="2024608"/>
    <lineage>
        <taxon>Viruses</taxon>
        <taxon>Varidnaviria</taxon>
        <taxon>Bamfordvirae</taxon>
        <taxon>Nucleocytoviricota</taxon>
        <taxon>Megaviricetes</taxon>
        <taxon>Imitervirales</taxon>
        <taxon>Mimiviridae</taxon>
        <taxon>Klosneuvirinae</taxon>
        <taxon>Theiavirus</taxon>
        <taxon>Theiavirus salishense</taxon>
    </lineage>
</organism>
<evidence type="ECO:0000313" key="1">
    <source>
        <dbReference type="EMBL" id="ATZ80558.1"/>
    </source>
</evidence>
<dbReference type="EMBL" id="MF782455">
    <property type="protein sequence ID" value="ATZ80558.1"/>
    <property type="molecule type" value="Genomic_DNA"/>
</dbReference>
<evidence type="ECO:0000313" key="2">
    <source>
        <dbReference type="Proteomes" id="UP000240325"/>
    </source>
</evidence>
<name>A0A2H4UUG9_9VIRU</name>
<protein>
    <submittedName>
        <fullName evidence="1">Uncharacterized protein</fullName>
    </submittedName>
</protein>
<keyword evidence="2" id="KW-1185">Reference proteome</keyword>
<proteinExistence type="predicted"/>
<accession>A0A2H4UUG9</accession>